<dbReference type="EMBL" id="JACBZF010000004">
    <property type="protein sequence ID" value="NYH96131.1"/>
    <property type="molecule type" value="Genomic_DNA"/>
</dbReference>
<protein>
    <recommendedName>
        <fullName evidence="4">YqcI/YcgG family protein</fullName>
    </recommendedName>
</protein>
<proteinExistence type="predicted"/>
<evidence type="ECO:0000256" key="1">
    <source>
        <dbReference type="SAM" id="MobiDB-lite"/>
    </source>
</evidence>
<accession>A0A7Y9XWY5</accession>
<dbReference type="Pfam" id="PF08892">
    <property type="entry name" value="YqcI_YcgG"/>
    <property type="match status" value="1"/>
</dbReference>
<gene>
    <name evidence="2" type="ORF">FHS75_002463</name>
</gene>
<dbReference type="AlphaFoldDB" id="A0A7Y9XWY5"/>
<feature type="region of interest" description="Disordered" evidence="1">
    <location>
        <begin position="204"/>
        <end position="237"/>
    </location>
</feature>
<dbReference type="PANTHER" id="PTHR40045">
    <property type="entry name" value="YCGG FAMILY PROTEIN"/>
    <property type="match status" value="1"/>
</dbReference>
<dbReference type="RefSeq" id="WP_218845238.1">
    <property type="nucleotide sequence ID" value="NZ_BMGF01000004.1"/>
</dbReference>
<name>A0A7Y9XWY5_9SPHN</name>
<comment type="caution">
    <text evidence="2">The sequence shown here is derived from an EMBL/GenBank/DDBJ whole genome shotgun (WGS) entry which is preliminary data.</text>
</comment>
<dbReference type="PANTHER" id="PTHR40045:SF1">
    <property type="entry name" value="YQCI_YCGG FAMILY PROTEIN"/>
    <property type="match status" value="1"/>
</dbReference>
<evidence type="ECO:0000313" key="3">
    <source>
        <dbReference type="Proteomes" id="UP000522081"/>
    </source>
</evidence>
<dbReference type="InterPro" id="IPR014988">
    <property type="entry name" value="Uncharacterised_YqcI/YcgG"/>
</dbReference>
<organism evidence="2 3">
    <name type="scientific">Novosphingobium marinum</name>
    <dbReference type="NCBI Taxonomy" id="1514948"/>
    <lineage>
        <taxon>Bacteria</taxon>
        <taxon>Pseudomonadati</taxon>
        <taxon>Pseudomonadota</taxon>
        <taxon>Alphaproteobacteria</taxon>
        <taxon>Sphingomonadales</taxon>
        <taxon>Sphingomonadaceae</taxon>
        <taxon>Novosphingobium</taxon>
    </lineage>
</organism>
<evidence type="ECO:0000313" key="2">
    <source>
        <dbReference type="EMBL" id="NYH96131.1"/>
    </source>
</evidence>
<feature type="compositionally biased region" description="Basic and acidic residues" evidence="1">
    <location>
        <begin position="217"/>
        <end position="230"/>
    </location>
</feature>
<reference evidence="2 3" key="1">
    <citation type="submission" date="2020-07" db="EMBL/GenBank/DDBJ databases">
        <title>Genomic Encyclopedia of Type Strains, Phase IV (KMG-IV): sequencing the most valuable type-strain genomes for metagenomic binning, comparative biology and taxonomic classification.</title>
        <authorList>
            <person name="Goeker M."/>
        </authorList>
    </citation>
    <scope>NUCLEOTIDE SEQUENCE [LARGE SCALE GENOMIC DNA]</scope>
    <source>
        <strain evidence="2 3">DSM 29043</strain>
    </source>
</reference>
<dbReference type="NCBIfam" id="NF041366">
    <property type="entry name" value="GntA_guanitoxin"/>
    <property type="match status" value="1"/>
</dbReference>
<evidence type="ECO:0008006" key="4">
    <source>
        <dbReference type="Google" id="ProtNLM"/>
    </source>
</evidence>
<dbReference type="Proteomes" id="UP000522081">
    <property type="component" value="Unassembled WGS sequence"/>
</dbReference>
<sequence length="237" mass="26863">MTMTTLQVSEGEEARLKDAFENWVKDPEFPCVGAKSALARGTLRTVVCWSVESGWDDLRMHRELMAWAKEYKKDPGLFRSLAFLFAQAPAMNEERFEKAMWARIQSLADKDAWLAQPLDSRVSGDPQDPHFSLSFGGEAFFVVGLHPGASRPARRFERPVMVFNLHDQFEQLREEGRYEKIRETILGRDAELAGSVNPMLARHGEASEARQYSGRQVGDDWKCPFHDPRAAKATSGE</sequence>
<keyword evidence="3" id="KW-1185">Reference proteome</keyword>